<reference evidence="7" key="1">
    <citation type="journal article" date="2019" name="Int. J. Syst. Evol. Microbiol.">
        <title>The Global Catalogue of Microorganisms (GCM) 10K type strain sequencing project: providing services to taxonomists for standard genome sequencing and annotation.</title>
        <authorList>
            <consortium name="The Broad Institute Genomics Platform"/>
            <consortium name="The Broad Institute Genome Sequencing Center for Infectious Disease"/>
            <person name="Wu L."/>
            <person name="Ma J."/>
        </authorList>
    </citation>
    <scope>NUCLEOTIDE SEQUENCE [LARGE SCALE GENOMIC DNA]</scope>
    <source>
        <strain evidence="7">JCM 17064</strain>
    </source>
</reference>
<keyword evidence="2" id="KW-0328">Glycosyltransferase</keyword>
<dbReference type="Gene3D" id="3.90.550.10">
    <property type="entry name" value="Spore Coat Polysaccharide Biosynthesis Protein SpsA, Chain A"/>
    <property type="match status" value="1"/>
</dbReference>
<evidence type="ECO:0000256" key="4">
    <source>
        <dbReference type="SAM" id="Phobius"/>
    </source>
</evidence>
<feature type="transmembrane region" description="Helical" evidence="4">
    <location>
        <begin position="218"/>
        <end position="239"/>
    </location>
</feature>
<evidence type="ECO:0000313" key="6">
    <source>
        <dbReference type="EMBL" id="GAA4029943.1"/>
    </source>
</evidence>
<dbReference type="SUPFAM" id="SSF53448">
    <property type="entry name" value="Nucleotide-diphospho-sugar transferases"/>
    <property type="match status" value="1"/>
</dbReference>
<proteinExistence type="inferred from homology"/>
<dbReference type="Pfam" id="PF00535">
    <property type="entry name" value="Glycos_transf_2"/>
    <property type="match status" value="1"/>
</dbReference>
<dbReference type="RefSeq" id="WP_324691495.1">
    <property type="nucleotide sequence ID" value="NZ_BAABCR010000014.1"/>
</dbReference>
<name>A0ABP7TRM3_9FLAO</name>
<keyword evidence="7" id="KW-1185">Reference proteome</keyword>
<keyword evidence="4" id="KW-0812">Transmembrane</keyword>
<evidence type="ECO:0000313" key="7">
    <source>
        <dbReference type="Proteomes" id="UP001500968"/>
    </source>
</evidence>
<dbReference type="InterPro" id="IPR029044">
    <property type="entry name" value="Nucleotide-diphossugar_trans"/>
</dbReference>
<organism evidence="6 7">
    <name type="scientific">Flavobacterium cheonhonense</name>
    <dbReference type="NCBI Taxonomy" id="706185"/>
    <lineage>
        <taxon>Bacteria</taxon>
        <taxon>Pseudomonadati</taxon>
        <taxon>Bacteroidota</taxon>
        <taxon>Flavobacteriia</taxon>
        <taxon>Flavobacteriales</taxon>
        <taxon>Flavobacteriaceae</taxon>
        <taxon>Flavobacterium</taxon>
    </lineage>
</organism>
<evidence type="ECO:0000256" key="2">
    <source>
        <dbReference type="ARBA" id="ARBA00022676"/>
    </source>
</evidence>
<evidence type="ECO:0000256" key="1">
    <source>
        <dbReference type="ARBA" id="ARBA00006739"/>
    </source>
</evidence>
<feature type="domain" description="Glycosyltransferase 2-like" evidence="5">
    <location>
        <begin position="5"/>
        <end position="133"/>
    </location>
</feature>
<protein>
    <recommendedName>
        <fullName evidence="5">Glycosyltransferase 2-like domain-containing protein</fullName>
    </recommendedName>
</protein>
<keyword evidence="4" id="KW-0472">Membrane</keyword>
<evidence type="ECO:0000256" key="3">
    <source>
        <dbReference type="ARBA" id="ARBA00022679"/>
    </source>
</evidence>
<dbReference type="PANTHER" id="PTHR43179">
    <property type="entry name" value="RHAMNOSYLTRANSFERASE WBBL"/>
    <property type="match status" value="1"/>
</dbReference>
<comment type="similarity">
    <text evidence="1">Belongs to the glycosyltransferase 2 family.</text>
</comment>
<dbReference type="InterPro" id="IPR001173">
    <property type="entry name" value="Glyco_trans_2-like"/>
</dbReference>
<accession>A0ABP7TRM3</accession>
<gene>
    <name evidence="6" type="ORF">GCM10022386_12250</name>
</gene>
<dbReference type="EMBL" id="BAABCR010000014">
    <property type="protein sequence ID" value="GAA4029943.1"/>
    <property type="molecule type" value="Genomic_DNA"/>
</dbReference>
<sequence length="300" mass="35113">MKFAIHISTKNRKDDLLLTLATVYPLLENPAVECVVFDDGSEDGTAEAVKIKFPEVHLLQNKTSKGYIYCRNVMLNETQADVAVSLDDDAHFLSDNPLEIIGEYFKENPKCGLIAFRIYWSKTAPESTKSSQVPEVVKSFVGCGHAWRMDAWRDIPSYPEWFEFYGEENFASLQLFKNSWEIQYMPQVLVWHRVDLKQRKNVTKDFALRYRRGLRAGWFNIFLFYPPGKALRFFLYSVWRQMKTKILRGQLQVVFPVLGALWDLLRLSPNILKNRTAFTPKEFANYTKLKEPKIYWKPEN</sequence>
<dbReference type="PANTHER" id="PTHR43179:SF12">
    <property type="entry name" value="GALACTOFURANOSYLTRANSFERASE GLFT2"/>
    <property type="match status" value="1"/>
</dbReference>
<evidence type="ECO:0000259" key="5">
    <source>
        <dbReference type="Pfam" id="PF00535"/>
    </source>
</evidence>
<keyword evidence="3" id="KW-0808">Transferase</keyword>
<dbReference type="Proteomes" id="UP001500968">
    <property type="component" value="Unassembled WGS sequence"/>
</dbReference>
<comment type="caution">
    <text evidence="6">The sequence shown here is derived from an EMBL/GenBank/DDBJ whole genome shotgun (WGS) entry which is preliminary data.</text>
</comment>
<keyword evidence="4" id="KW-1133">Transmembrane helix</keyword>